<dbReference type="AlphaFoldDB" id="A0A8J3J0L2"/>
<protein>
    <recommendedName>
        <fullName evidence="8">O-methyltransferase</fullName>
    </recommendedName>
</protein>
<evidence type="ECO:0000256" key="1">
    <source>
        <dbReference type="ARBA" id="ARBA00022603"/>
    </source>
</evidence>
<dbReference type="PANTHER" id="PTHR43712">
    <property type="entry name" value="PUTATIVE (AFU_ORTHOLOGUE AFUA_4G14580)-RELATED"/>
    <property type="match status" value="1"/>
</dbReference>
<feature type="domain" description="O-methyltransferase C-terminal" evidence="4">
    <location>
        <begin position="329"/>
        <end position="533"/>
    </location>
</feature>
<evidence type="ECO:0008006" key="8">
    <source>
        <dbReference type="Google" id="ProtNLM"/>
    </source>
</evidence>
<evidence type="ECO:0000256" key="2">
    <source>
        <dbReference type="ARBA" id="ARBA00022679"/>
    </source>
</evidence>
<reference evidence="6" key="1">
    <citation type="submission" date="2021-01" db="EMBL/GenBank/DDBJ databases">
        <title>Whole genome shotgun sequence of Actinocatenispora rupis NBRC 107355.</title>
        <authorList>
            <person name="Komaki H."/>
            <person name="Tamura T."/>
        </authorList>
    </citation>
    <scope>NUCLEOTIDE SEQUENCE</scope>
    <source>
        <strain evidence="6">NBRC 107355</strain>
    </source>
</reference>
<dbReference type="InterPro" id="IPR001077">
    <property type="entry name" value="COMT_C"/>
</dbReference>
<dbReference type="Pfam" id="PF00891">
    <property type="entry name" value="Methyltransf_2"/>
    <property type="match status" value="1"/>
</dbReference>
<evidence type="ECO:0000313" key="7">
    <source>
        <dbReference type="Proteomes" id="UP000612808"/>
    </source>
</evidence>
<sequence>MLDAQDSARLRRLLDEVREYGGRESVAGFFSEFVGGRDPGLDGVLVFDHAALLVFPDDVADVTELLTDAGFTALPPVASVVVRQRLAERYGVAEDALPVSIVRGTIPSGPAAGRGVEVFAATGELPASMVAAERANDTEAHFAFTMVDPGDGALESLRKTFANRLSLVPDGGGYNPYDDAASGGRSVLYFRVPDGSAAGVRRFELTCAGHFPEVIDGHLRSVGQQFGQAPEKLLALLTGHWAARAVHVAAELGLADLLVEPASAAEVAERAGTDPDATARLLRFLAHLDVLRPAGDGRFALTGTGALLRADNPFRDLTRLYGGAFYDAWSELLPAVRDGGSAFGHRYGTEHFDWLAAHPETARVFDRTMAAVTDVVAAEVGTAYDFPAGATVVDVGGGNGALLRAVLHRHPTTSGVLFDRDHVAAAAGADGRLRTEAGDFFTAVPDGGDVYLLSRVLHDWDDADCHRILTACRAACVPDATLLVLERLLPDDGADLGGFSLALPWDMQMLAVTGGRERSRAEYDKLLAGAGFQLTGVRALPVDMNLIVATPV</sequence>
<keyword evidence="7" id="KW-1185">Reference proteome</keyword>
<accession>A0A8J3J0L2</accession>
<keyword evidence="1" id="KW-0489">Methyltransferase</keyword>
<evidence type="ECO:0000259" key="5">
    <source>
        <dbReference type="Pfam" id="PF08100"/>
    </source>
</evidence>
<evidence type="ECO:0000313" key="6">
    <source>
        <dbReference type="EMBL" id="GID09737.1"/>
    </source>
</evidence>
<dbReference type="SUPFAM" id="SSF46785">
    <property type="entry name" value="Winged helix' DNA-binding domain"/>
    <property type="match status" value="1"/>
</dbReference>
<keyword evidence="2" id="KW-0808">Transferase</keyword>
<dbReference type="GO" id="GO:0008171">
    <property type="term" value="F:O-methyltransferase activity"/>
    <property type="evidence" value="ECO:0007669"/>
    <property type="project" value="InterPro"/>
</dbReference>
<dbReference type="Gene3D" id="1.10.10.10">
    <property type="entry name" value="Winged helix-like DNA-binding domain superfamily/Winged helix DNA-binding domain"/>
    <property type="match status" value="1"/>
</dbReference>
<dbReference type="PROSITE" id="PS51683">
    <property type="entry name" value="SAM_OMT_II"/>
    <property type="match status" value="1"/>
</dbReference>
<dbReference type="InterPro" id="IPR036388">
    <property type="entry name" value="WH-like_DNA-bd_sf"/>
</dbReference>
<dbReference type="InterPro" id="IPR012967">
    <property type="entry name" value="COMT_dimerisation"/>
</dbReference>
<feature type="domain" description="O-methyltransferase dimerisation" evidence="5">
    <location>
        <begin position="236"/>
        <end position="308"/>
    </location>
</feature>
<dbReference type="Proteomes" id="UP000612808">
    <property type="component" value="Unassembled WGS sequence"/>
</dbReference>
<dbReference type="SUPFAM" id="SSF53335">
    <property type="entry name" value="S-adenosyl-L-methionine-dependent methyltransferases"/>
    <property type="match status" value="1"/>
</dbReference>
<proteinExistence type="predicted"/>
<dbReference type="InterPro" id="IPR029063">
    <property type="entry name" value="SAM-dependent_MTases_sf"/>
</dbReference>
<evidence type="ECO:0000256" key="3">
    <source>
        <dbReference type="ARBA" id="ARBA00022691"/>
    </source>
</evidence>
<comment type="caution">
    <text evidence="6">The sequence shown here is derived from an EMBL/GenBank/DDBJ whole genome shotgun (WGS) entry which is preliminary data.</text>
</comment>
<dbReference type="Gene3D" id="1.10.287.1350">
    <property type="match status" value="1"/>
</dbReference>
<dbReference type="GO" id="GO:0046983">
    <property type="term" value="F:protein dimerization activity"/>
    <property type="evidence" value="ECO:0007669"/>
    <property type="project" value="InterPro"/>
</dbReference>
<dbReference type="EMBL" id="BOMB01000003">
    <property type="protein sequence ID" value="GID09737.1"/>
    <property type="molecule type" value="Genomic_DNA"/>
</dbReference>
<dbReference type="PANTHER" id="PTHR43712:SF2">
    <property type="entry name" value="O-METHYLTRANSFERASE CICE"/>
    <property type="match status" value="1"/>
</dbReference>
<dbReference type="InterPro" id="IPR036390">
    <property type="entry name" value="WH_DNA-bd_sf"/>
</dbReference>
<gene>
    <name evidence="6" type="ORF">Aru02nite_06260</name>
</gene>
<dbReference type="RefSeq" id="WP_203654714.1">
    <property type="nucleotide sequence ID" value="NZ_BAAAZM010000002.1"/>
</dbReference>
<dbReference type="Gene3D" id="3.40.50.150">
    <property type="entry name" value="Vaccinia Virus protein VP39"/>
    <property type="match status" value="1"/>
</dbReference>
<keyword evidence="3" id="KW-0949">S-adenosyl-L-methionine</keyword>
<name>A0A8J3J0L2_9ACTN</name>
<organism evidence="6 7">
    <name type="scientific">Actinocatenispora rupis</name>
    <dbReference type="NCBI Taxonomy" id="519421"/>
    <lineage>
        <taxon>Bacteria</taxon>
        <taxon>Bacillati</taxon>
        <taxon>Actinomycetota</taxon>
        <taxon>Actinomycetes</taxon>
        <taxon>Micromonosporales</taxon>
        <taxon>Micromonosporaceae</taxon>
        <taxon>Actinocatenispora</taxon>
    </lineage>
</organism>
<evidence type="ECO:0000259" key="4">
    <source>
        <dbReference type="Pfam" id="PF00891"/>
    </source>
</evidence>
<dbReference type="GO" id="GO:0032259">
    <property type="term" value="P:methylation"/>
    <property type="evidence" value="ECO:0007669"/>
    <property type="project" value="UniProtKB-KW"/>
</dbReference>
<dbReference type="Pfam" id="PF08100">
    <property type="entry name" value="Dimerisation"/>
    <property type="match status" value="1"/>
</dbReference>
<dbReference type="InterPro" id="IPR016461">
    <property type="entry name" value="COMT-like"/>
</dbReference>